<keyword evidence="1" id="KW-0479">Metal-binding</keyword>
<dbReference type="EMBL" id="CP094970">
    <property type="protein sequence ID" value="UYM07533.1"/>
    <property type="molecule type" value="Genomic_DNA"/>
</dbReference>
<evidence type="ECO:0000313" key="6">
    <source>
        <dbReference type="EMBL" id="UYM07533.1"/>
    </source>
</evidence>
<keyword evidence="3" id="KW-0408">Iron</keyword>
<dbReference type="Proteomes" id="UP001164390">
    <property type="component" value="Chromosome"/>
</dbReference>
<protein>
    <submittedName>
        <fullName evidence="6">Phosphodiesterase</fullName>
    </submittedName>
</protein>
<dbReference type="InterPro" id="IPR004843">
    <property type="entry name" value="Calcineurin-like_PHP"/>
</dbReference>
<keyword evidence="7" id="KW-1185">Reference proteome</keyword>
<dbReference type="AlphaFoldDB" id="A0AA46TLW5"/>
<dbReference type="CDD" id="cd07402">
    <property type="entry name" value="MPP_GpdQ"/>
    <property type="match status" value="1"/>
</dbReference>
<dbReference type="SUPFAM" id="SSF56300">
    <property type="entry name" value="Metallo-dependent phosphatases"/>
    <property type="match status" value="1"/>
</dbReference>
<evidence type="ECO:0000256" key="4">
    <source>
        <dbReference type="ARBA" id="ARBA00025742"/>
    </source>
</evidence>
<organism evidence="6 7">
    <name type="scientific">Solicola gregarius</name>
    <dbReference type="NCBI Taxonomy" id="2908642"/>
    <lineage>
        <taxon>Bacteria</taxon>
        <taxon>Bacillati</taxon>
        <taxon>Actinomycetota</taxon>
        <taxon>Actinomycetes</taxon>
        <taxon>Propionibacteriales</taxon>
        <taxon>Nocardioidaceae</taxon>
        <taxon>Solicola</taxon>
    </lineage>
</organism>
<dbReference type="InterPro" id="IPR042281">
    <property type="entry name" value="GpdQ_beta-strand"/>
</dbReference>
<dbReference type="Pfam" id="PF00149">
    <property type="entry name" value="Metallophos"/>
    <property type="match status" value="1"/>
</dbReference>
<dbReference type="RefSeq" id="WP_271636509.1">
    <property type="nucleotide sequence ID" value="NZ_CP094970.1"/>
</dbReference>
<reference evidence="6" key="1">
    <citation type="submission" date="2022-01" db="EMBL/GenBank/DDBJ databases">
        <title>Nocardioidaceae gen. sp. A5X3R13.</title>
        <authorList>
            <person name="Lopez Marin M.A."/>
            <person name="Uhlik O."/>
        </authorList>
    </citation>
    <scope>NUCLEOTIDE SEQUENCE</scope>
    <source>
        <strain evidence="6">A5X3R13</strain>
    </source>
</reference>
<name>A0AA46TLW5_9ACTN</name>
<dbReference type="GO" id="GO:0004112">
    <property type="term" value="F:cyclic-nucleotide phosphodiesterase activity"/>
    <property type="evidence" value="ECO:0007669"/>
    <property type="project" value="InterPro"/>
</dbReference>
<evidence type="ECO:0000256" key="1">
    <source>
        <dbReference type="ARBA" id="ARBA00022723"/>
    </source>
</evidence>
<comment type="similarity">
    <text evidence="4">Belongs to the cyclic nucleotide phosphodiesterase class-III family.</text>
</comment>
<evidence type="ECO:0000256" key="2">
    <source>
        <dbReference type="ARBA" id="ARBA00022801"/>
    </source>
</evidence>
<accession>A0AA46TLW5</accession>
<dbReference type="Gene3D" id="3.30.750.180">
    <property type="entry name" value="GpdQ, beta-strand dimerisation domain"/>
    <property type="match status" value="1"/>
</dbReference>
<dbReference type="Gene3D" id="3.60.21.40">
    <property type="entry name" value="GpdQ, catalytic alpha/beta sandwich domain"/>
    <property type="match status" value="1"/>
</dbReference>
<dbReference type="InterPro" id="IPR029052">
    <property type="entry name" value="Metallo-depent_PP-like"/>
</dbReference>
<dbReference type="PANTHER" id="PTHR42988">
    <property type="entry name" value="PHOSPHOHYDROLASE"/>
    <property type="match status" value="1"/>
</dbReference>
<dbReference type="InterPro" id="IPR042283">
    <property type="entry name" value="GpdQ_catalytic"/>
</dbReference>
<feature type="domain" description="Calcineurin-like phosphoesterase" evidence="5">
    <location>
        <begin position="1"/>
        <end position="196"/>
    </location>
</feature>
<dbReference type="InterPro" id="IPR026575">
    <property type="entry name" value="GpdQ/CpdA-like"/>
</dbReference>
<gene>
    <name evidence="6" type="ORF">L0C25_10820</name>
</gene>
<dbReference type="PANTHER" id="PTHR42988:SF2">
    <property type="entry name" value="CYCLIC NUCLEOTIDE PHOSPHODIESTERASE CBUA0032-RELATED"/>
    <property type="match status" value="1"/>
</dbReference>
<sequence length="264" mass="28022">MLIAHLSDPHVSTRPDGGDAVTRFFEAVSRLEALRPLPDAVVVTGDLTDNGAPDEYVIVRGLLERLAMPVHVVPGNHDAAPELLSSLGGSGFASAALPEPDRCYYRVDHPEVSLICCDSSVPGEPYGMLGAAQLEWLDAELGGLDGRQVLVAMHHPPVRTGIGVMDEIMLRDADALASVLERHRPVQRILAGHVHRSITAGYAGAVVSIAPSTYRQVHLNLDPHADTGAFVAEPPGFLLHQVSGASAVTHLVPVRHTSQPAGQI</sequence>
<dbReference type="GO" id="GO:0046872">
    <property type="term" value="F:metal ion binding"/>
    <property type="evidence" value="ECO:0007669"/>
    <property type="project" value="UniProtKB-KW"/>
</dbReference>
<dbReference type="InterPro" id="IPR050884">
    <property type="entry name" value="CNP_phosphodiesterase-III"/>
</dbReference>
<evidence type="ECO:0000256" key="3">
    <source>
        <dbReference type="ARBA" id="ARBA00023004"/>
    </source>
</evidence>
<proteinExistence type="inferred from homology"/>
<evidence type="ECO:0000313" key="7">
    <source>
        <dbReference type="Proteomes" id="UP001164390"/>
    </source>
</evidence>
<keyword evidence="2" id="KW-0378">Hydrolase</keyword>
<dbReference type="KEGG" id="sgrg:L0C25_10820"/>
<evidence type="ECO:0000259" key="5">
    <source>
        <dbReference type="Pfam" id="PF00149"/>
    </source>
</evidence>